<dbReference type="AlphaFoldDB" id="A0A2C5YTM4"/>
<dbReference type="EMBL" id="NJES01000386">
    <property type="protein sequence ID" value="PHH72875.1"/>
    <property type="molecule type" value="Genomic_DNA"/>
</dbReference>
<dbReference type="STRING" id="2004952.A0A2C5YTM4"/>
<organism evidence="1 2">
    <name type="scientific">Ophiocordyceps camponoti-rufipedis</name>
    <dbReference type="NCBI Taxonomy" id="2004952"/>
    <lineage>
        <taxon>Eukaryota</taxon>
        <taxon>Fungi</taxon>
        <taxon>Dikarya</taxon>
        <taxon>Ascomycota</taxon>
        <taxon>Pezizomycotina</taxon>
        <taxon>Sordariomycetes</taxon>
        <taxon>Hypocreomycetidae</taxon>
        <taxon>Hypocreales</taxon>
        <taxon>Ophiocordycipitaceae</taxon>
        <taxon>Ophiocordyceps</taxon>
    </lineage>
</organism>
<comment type="caution">
    <text evidence="1">The sequence shown here is derived from an EMBL/GenBank/DDBJ whole genome shotgun (WGS) entry which is preliminary data.</text>
</comment>
<reference evidence="1 2" key="1">
    <citation type="submission" date="2017-06" db="EMBL/GenBank/DDBJ databases">
        <title>Ant-infecting Ophiocordyceps genomes reveal a high diversity of potential behavioral manipulation genes and a possible major role for enterotoxins.</title>
        <authorList>
            <person name="De Bekker C."/>
            <person name="Evans H.C."/>
            <person name="Brachmann A."/>
            <person name="Hughes D.P."/>
        </authorList>
    </citation>
    <scope>NUCLEOTIDE SEQUENCE [LARGE SCALE GENOMIC DNA]</scope>
    <source>
        <strain evidence="1 2">Map16</strain>
    </source>
</reference>
<name>A0A2C5YTM4_9HYPO</name>
<sequence length="356" mass="40062">MLPALENLVVGQPQPRLSSLLVTDDAPPPMDPPLACPPRPRLPPELLLRIVECVVPANPRALMPASHVVTKTLLSLTRVSRATHGHASRLLRQRCLFVDSSSRLACVLACMARLVPTLPPVVSLRHVTSLYLAPFSSSLVDIQTAERTSQLLCEVSETLRRLVVHMPFSSLDPMVDDHLAVRRTLRQGFEQLFWLQEFVCLGEYPALTVPEAHTDVWRLWPNLRRLALFGVPVDSHWLWWDIATLPELSHVVLARPQHVESTNIKDEYFHKLPRQDPRLGRAIRIVLVEAAHEMAELDTARWRDIDPADLMTVEVYEVPVAYYGDETPQELVTGWVKRGALQGVLWSWTGDKAGGS</sequence>
<dbReference type="Proteomes" id="UP000226431">
    <property type="component" value="Unassembled WGS sequence"/>
</dbReference>
<evidence type="ECO:0000313" key="2">
    <source>
        <dbReference type="Proteomes" id="UP000226431"/>
    </source>
</evidence>
<evidence type="ECO:0000313" key="1">
    <source>
        <dbReference type="EMBL" id="PHH72875.1"/>
    </source>
</evidence>
<accession>A0A2C5YTM4</accession>
<gene>
    <name evidence="1" type="ORF">CDD80_4199</name>
</gene>
<keyword evidence="2" id="KW-1185">Reference proteome</keyword>
<dbReference type="OrthoDB" id="6365676at2759"/>
<proteinExistence type="predicted"/>
<protein>
    <submittedName>
        <fullName evidence="1">Uncharacterized protein</fullName>
    </submittedName>
</protein>